<comment type="caution">
    <text evidence="4">The sequence shown here is derived from an EMBL/GenBank/DDBJ whole genome shotgun (WGS) entry which is preliminary data.</text>
</comment>
<dbReference type="Gene3D" id="1.10.1660.10">
    <property type="match status" value="1"/>
</dbReference>
<keyword evidence="2" id="KW-0175">Coiled coil</keyword>
<dbReference type="Pfam" id="PF13411">
    <property type="entry name" value="MerR_1"/>
    <property type="match status" value="1"/>
</dbReference>
<name>A0A430AGY5_9ENTE</name>
<dbReference type="GO" id="GO:0003700">
    <property type="term" value="F:DNA-binding transcription factor activity"/>
    <property type="evidence" value="ECO:0007669"/>
    <property type="project" value="InterPro"/>
</dbReference>
<evidence type="ECO:0000313" key="5">
    <source>
        <dbReference type="Proteomes" id="UP000288669"/>
    </source>
</evidence>
<keyword evidence="1" id="KW-0238">DNA-binding</keyword>
<dbReference type="SUPFAM" id="SSF46955">
    <property type="entry name" value="Putative DNA-binding domain"/>
    <property type="match status" value="1"/>
</dbReference>
<dbReference type="InterPro" id="IPR009061">
    <property type="entry name" value="DNA-bd_dom_put_sf"/>
</dbReference>
<keyword evidence="5" id="KW-1185">Reference proteome</keyword>
<dbReference type="RefSeq" id="WP_126824717.1">
    <property type="nucleotide sequence ID" value="NZ_JBHLWU010000002.1"/>
</dbReference>
<evidence type="ECO:0000256" key="2">
    <source>
        <dbReference type="SAM" id="Coils"/>
    </source>
</evidence>
<dbReference type="PANTHER" id="PTHR30204">
    <property type="entry name" value="REDOX-CYCLING DRUG-SENSING TRANSCRIPTIONAL ACTIVATOR SOXR"/>
    <property type="match status" value="1"/>
</dbReference>
<dbReference type="OrthoDB" id="9806513at2"/>
<dbReference type="SMART" id="SM00422">
    <property type="entry name" value="HTH_MERR"/>
    <property type="match status" value="1"/>
</dbReference>
<evidence type="ECO:0000259" key="3">
    <source>
        <dbReference type="PROSITE" id="PS50937"/>
    </source>
</evidence>
<dbReference type="Proteomes" id="UP000288669">
    <property type="component" value="Unassembled WGS sequence"/>
</dbReference>
<protein>
    <recommendedName>
        <fullName evidence="3">HTH merR-type domain-containing protein</fullName>
    </recommendedName>
</protein>
<dbReference type="InterPro" id="IPR047057">
    <property type="entry name" value="MerR_fam"/>
</dbReference>
<proteinExistence type="predicted"/>
<reference evidence="4 5" key="1">
    <citation type="submission" date="2017-05" db="EMBL/GenBank/DDBJ databases">
        <title>Vagococcus spp. assemblies.</title>
        <authorList>
            <person name="Gulvik C.A."/>
        </authorList>
    </citation>
    <scope>NUCLEOTIDE SEQUENCE [LARGE SCALE GENOMIC DNA]</scope>
    <source>
        <strain evidence="4 5">DSM 24756</strain>
    </source>
</reference>
<feature type="coiled-coil region" evidence="2">
    <location>
        <begin position="76"/>
        <end position="117"/>
    </location>
</feature>
<evidence type="ECO:0000313" key="4">
    <source>
        <dbReference type="EMBL" id="RSU07143.1"/>
    </source>
</evidence>
<dbReference type="PANTHER" id="PTHR30204:SF96">
    <property type="entry name" value="CHROMOSOME-ANCHORING PROTEIN RACA"/>
    <property type="match status" value="1"/>
</dbReference>
<dbReference type="GO" id="GO:0003677">
    <property type="term" value="F:DNA binding"/>
    <property type="evidence" value="ECO:0007669"/>
    <property type="project" value="UniProtKB-KW"/>
</dbReference>
<accession>A0A430AGY5</accession>
<dbReference type="InterPro" id="IPR000551">
    <property type="entry name" value="MerR-type_HTH_dom"/>
</dbReference>
<dbReference type="EMBL" id="NGJZ01000002">
    <property type="protein sequence ID" value="RSU07143.1"/>
    <property type="molecule type" value="Genomic_DNA"/>
</dbReference>
<dbReference type="PROSITE" id="PS50937">
    <property type="entry name" value="HTH_MERR_2"/>
    <property type="match status" value="1"/>
</dbReference>
<gene>
    <name evidence="4" type="ORF">CBF30_07765</name>
</gene>
<evidence type="ECO:0000256" key="1">
    <source>
        <dbReference type="ARBA" id="ARBA00023125"/>
    </source>
</evidence>
<dbReference type="AlphaFoldDB" id="A0A430AGY5"/>
<feature type="domain" description="HTH merR-type" evidence="3">
    <location>
        <begin position="1"/>
        <end position="67"/>
    </location>
</feature>
<organism evidence="4 5">
    <name type="scientific">Vagococcus entomophilus</name>
    <dbReference type="NCBI Taxonomy" id="1160095"/>
    <lineage>
        <taxon>Bacteria</taxon>
        <taxon>Bacillati</taxon>
        <taxon>Bacillota</taxon>
        <taxon>Bacilli</taxon>
        <taxon>Lactobacillales</taxon>
        <taxon>Enterococcaceae</taxon>
        <taxon>Vagococcus</taxon>
    </lineage>
</organism>
<sequence>MYIGKFQQQMNTTRDTVRYYMEQKLLHPKKKNGNYWFEEQEIADFEAILELKAMGFSISTIRVIKENRAKLGCNTKDQHQENLKLVESELQNVSQKIEAYRQQKKHLETTKVLLEQSLFLKK</sequence>